<dbReference type="InterPro" id="IPR023352">
    <property type="entry name" value="MAPEG-like_dom_sf"/>
</dbReference>
<keyword evidence="7" id="KW-1185">Reference proteome</keyword>
<evidence type="ECO:0000256" key="4">
    <source>
        <dbReference type="ARBA" id="ARBA00023136"/>
    </source>
</evidence>
<dbReference type="RefSeq" id="WP_184243372.1">
    <property type="nucleotide sequence ID" value="NZ_JACHLR010000004.1"/>
</dbReference>
<gene>
    <name evidence="6" type="ORF">HNO88_001374</name>
</gene>
<feature type="transmembrane region" description="Helical" evidence="5">
    <location>
        <begin position="7"/>
        <end position="29"/>
    </location>
</feature>
<accession>A0A7W7K8R3</accession>
<dbReference type="SUPFAM" id="SSF161084">
    <property type="entry name" value="MAPEG domain-like"/>
    <property type="match status" value="1"/>
</dbReference>
<dbReference type="Pfam" id="PF01124">
    <property type="entry name" value="MAPEG"/>
    <property type="match status" value="1"/>
</dbReference>
<dbReference type="InterPro" id="IPR001129">
    <property type="entry name" value="Membr-assoc_MAPEG"/>
</dbReference>
<reference evidence="6 7" key="1">
    <citation type="submission" date="2020-08" db="EMBL/GenBank/DDBJ databases">
        <title>Functional genomics of gut bacteria from endangered species of beetles.</title>
        <authorList>
            <person name="Carlos-Shanley C."/>
        </authorList>
    </citation>
    <scope>NUCLEOTIDE SEQUENCE [LARGE SCALE GENOMIC DNA]</scope>
    <source>
        <strain evidence="6 7">S00245</strain>
    </source>
</reference>
<dbReference type="Gene3D" id="1.20.120.550">
    <property type="entry name" value="Membrane associated eicosanoid/glutathione metabolism-like domain"/>
    <property type="match status" value="1"/>
</dbReference>
<evidence type="ECO:0000256" key="3">
    <source>
        <dbReference type="ARBA" id="ARBA00022989"/>
    </source>
</evidence>
<comment type="caution">
    <text evidence="6">The sequence shown here is derived from an EMBL/GenBank/DDBJ whole genome shotgun (WGS) entry which is preliminary data.</text>
</comment>
<feature type="transmembrane region" description="Helical" evidence="5">
    <location>
        <begin position="72"/>
        <end position="98"/>
    </location>
</feature>
<keyword evidence="2 5" id="KW-0812">Transmembrane</keyword>
<evidence type="ECO:0000313" key="7">
    <source>
        <dbReference type="Proteomes" id="UP000555448"/>
    </source>
</evidence>
<evidence type="ECO:0008006" key="8">
    <source>
        <dbReference type="Google" id="ProtNLM"/>
    </source>
</evidence>
<proteinExistence type="predicted"/>
<keyword evidence="3 5" id="KW-1133">Transmembrane helix</keyword>
<dbReference type="AlphaFoldDB" id="A0A7W7K8R3"/>
<comment type="subcellular location">
    <subcellularLocation>
        <location evidence="1">Membrane</location>
    </subcellularLocation>
</comment>
<evidence type="ECO:0000313" key="6">
    <source>
        <dbReference type="EMBL" id="MBB4858060.1"/>
    </source>
</evidence>
<dbReference type="Proteomes" id="UP000555448">
    <property type="component" value="Unassembled WGS sequence"/>
</dbReference>
<evidence type="ECO:0000256" key="2">
    <source>
        <dbReference type="ARBA" id="ARBA00022692"/>
    </source>
</evidence>
<feature type="transmembrane region" description="Helical" evidence="5">
    <location>
        <begin position="119"/>
        <end position="140"/>
    </location>
</feature>
<evidence type="ECO:0000256" key="5">
    <source>
        <dbReference type="SAM" id="Phobius"/>
    </source>
</evidence>
<dbReference type="GO" id="GO:0016020">
    <property type="term" value="C:membrane"/>
    <property type="evidence" value="ECO:0007669"/>
    <property type="project" value="UniProtKB-SubCell"/>
</dbReference>
<name>A0A7W7K8R3_9SPHN</name>
<evidence type="ECO:0000256" key="1">
    <source>
        <dbReference type="ARBA" id="ARBA00004370"/>
    </source>
</evidence>
<sequence>MPDTNQTLIFLPVLVLVALTLVAFVRMAVGRTAAVKAGHDPDFYRAHIGAPEPEHAAAGVRHWDNLFELPTLFYAGCLAAFVLGGVTGWTLAFAWGFAIARVLQSAVHITYNNPGHRGLAFVIGVLFVFALWINVAINVFDAI</sequence>
<organism evidence="6 7">
    <name type="scientific">Novosphingobium chloroacetimidivorans</name>
    <dbReference type="NCBI Taxonomy" id="1428314"/>
    <lineage>
        <taxon>Bacteria</taxon>
        <taxon>Pseudomonadati</taxon>
        <taxon>Pseudomonadota</taxon>
        <taxon>Alphaproteobacteria</taxon>
        <taxon>Sphingomonadales</taxon>
        <taxon>Sphingomonadaceae</taxon>
        <taxon>Novosphingobium</taxon>
    </lineage>
</organism>
<keyword evidence="4 5" id="KW-0472">Membrane</keyword>
<protein>
    <recommendedName>
        <fullName evidence="8">MAPEG family protein</fullName>
    </recommendedName>
</protein>
<dbReference type="EMBL" id="JACHLR010000004">
    <property type="protein sequence ID" value="MBB4858060.1"/>
    <property type="molecule type" value="Genomic_DNA"/>
</dbReference>